<protein>
    <submittedName>
        <fullName evidence="1">Uncharacterized protein</fullName>
    </submittedName>
</protein>
<gene>
    <name evidence="1" type="ORF">MNBD_GAMMA17-1640</name>
</gene>
<sequence length="50" mass="5600">MPKPLGEDEIQSDEDSLAASQLCEWIKAKGQLSFASWQFGAEKDWMARAV</sequence>
<name>A0A3B0ZET9_9ZZZZ</name>
<organism evidence="1">
    <name type="scientific">hydrothermal vent metagenome</name>
    <dbReference type="NCBI Taxonomy" id="652676"/>
    <lineage>
        <taxon>unclassified sequences</taxon>
        <taxon>metagenomes</taxon>
        <taxon>ecological metagenomes</taxon>
    </lineage>
</organism>
<reference evidence="1" key="1">
    <citation type="submission" date="2018-06" db="EMBL/GenBank/DDBJ databases">
        <authorList>
            <person name="Zhirakovskaya E."/>
        </authorList>
    </citation>
    <scope>NUCLEOTIDE SEQUENCE</scope>
</reference>
<proteinExistence type="predicted"/>
<evidence type="ECO:0000313" key="1">
    <source>
        <dbReference type="EMBL" id="VAW90111.1"/>
    </source>
</evidence>
<accession>A0A3B0ZET9</accession>
<dbReference type="EMBL" id="UOFQ01000173">
    <property type="protein sequence ID" value="VAW90111.1"/>
    <property type="molecule type" value="Genomic_DNA"/>
</dbReference>
<dbReference type="AlphaFoldDB" id="A0A3B0ZET9"/>